<dbReference type="PANTHER" id="PTHR43218">
    <property type="entry name" value="PHOSPHORIBOSYLTRANSFERASE-RELATED"/>
    <property type="match status" value="1"/>
</dbReference>
<dbReference type="PATRIC" id="fig|148604.4.peg.1627"/>
<sequence>MKVANQTTDVNPPWENGRRQAQPKKLTIFICNGKMIPLKTILISIFSLYSSEKGGVMEYQLTIGNQTRRLPLVPINATTAIASFVLLGDDALTYQAAQLLAARLTIPFDYLVTVESKGLTLTHDLSRLTNHPRSFVIRKSIKSYMQQPLTTTVKSITTAQAQTLVLDGADAAALQGKKVILVDDVISTGESLKAAESLLQQAGSTVVGRAAVLAEGAAQKRTDVTFLAPLPLFNLDGTPQPA</sequence>
<evidence type="ECO:0000313" key="3">
    <source>
        <dbReference type="Proteomes" id="UP000051639"/>
    </source>
</evidence>
<organism evidence="2 3">
    <name type="scientific">Limosilactobacillus ingluviei</name>
    <dbReference type="NCBI Taxonomy" id="148604"/>
    <lineage>
        <taxon>Bacteria</taxon>
        <taxon>Bacillati</taxon>
        <taxon>Bacillota</taxon>
        <taxon>Bacilli</taxon>
        <taxon>Lactobacillales</taxon>
        <taxon>Lactobacillaceae</taxon>
        <taxon>Limosilactobacillus</taxon>
    </lineage>
</organism>
<gene>
    <name evidence="2" type="ORF">IV41_GL001582</name>
</gene>
<dbReference type="NCBIfam" id="NF005592">
    <property type="entry name" value="PRK07322.1"/>
    <property type="match status" value="1"/>
</dbReference>
<dbReference type="InterPro" id="IPR000836">
    <property type="entry name" value="PRTase_dom"/>
</dbReference>
<dbReference type="eggNOG" id="COG0503">
    <property type="taxonomic scope" value="Bacteria"/>
</dbReference>
<evidence type="ECO:0000259" key="1">
    <source>
        <dbReference type="Pfam" id="PF00156"/>
    </source>
</evidence>
<keyword evidence="2" id="KW-0328">Glycosyltransferase</keyword>
<dbReference type="PANTHER" id="PTHR43218:SF1">
    <property type="entry name" value="PHOSPHORIBOSYLTRANSFERASE"/>
    <property type="match status" value="1"/>
</dbReference>
<dbReference type="STRING" id="1203076.GCA_000312405_00672"/>
<proteinExistence type="predicted"/>
<accession>A0A0R2GXE7</accession>
<dbReference type="Proteomes" id="UP000051639">
    <property type="component" value="Unassembled WGS sequence"/>
</dbReference>
<dbReference type="GO" id="GO:0016757">
    <property type="term" value="F:glycosyltransferase activity"/>
    <property type="evidence" value="ECO:0007669"/>
    <property type="project" value="UniProtKB-KW"/>
</dbReference>
<name>A0A0R2GXE7_9LACO</name>
<comment type="caution">
    <text evidence="2">The sequence shown here is derived from an EMBL/GenBank/DDBJ whole genome shotgun (WGS) entry which is preliminary data.</text>
</comment>
<feature type="domain" description="Phosphoribosyltransferase" evidence="1">
    <location>
        <begin position="107"/>
        <end position="222"/>
    </location>
</feature>
<dbReference type="SUPFAM" id="SSF53271">
    <property type="entry name" value="PRTase-like"/>
    <property type="match status" value="1"/>
</dbReference>
<reference evidence="2 3" key="1">
    <citation type="journal article" date="2015" name="Genome Announc.">
        <title>Expanding the biotechnology potential of lactobacilli through comparative genomics of 213 strains and associated genera.</title>
        <authorList>
            <person name="Sun Z."/>
            <person name="Harris H.M."/>
            <person name="McCann A."/>
            <person name="Guo C."/>
            <person name="Argimon S."/>
            <person name="Zhang W."/>
            <person name="Yang X."/>
            <person name="Jeffery I.B."/>
            <person name="Cooney J.C."/>
            <person name="Kagawa T.F."/>
            <person name="Liu W."/>
            <person name="Song Y."/>
            <person name="Salvetti E."/>
            <person name="Wrobel A."/>
            <person name="Rasinkangas P."/>
            <person name="Parkhill J."/>
            <person name="Rea M.C."/>
            <person name="O'Sullivan O."/>
            <person name="Ritari J."/>
            <person name="Douillard F.P."/>
            <person name="Paul Ross R."/>
            <person name="Yang R."/>
            <person name="Briner A.E."/>
            <person name="Felis G.E."/>
            <person name="de Vos W.M."/>
            <person name="Barrangou R."/>
            <person name="Klaenhammer T.R."/>
            <person name="Caufield P.W."/>
            <person name="Cui Y."/>
            <person name="Zhang H."/>
            <person name="O'Toole P.W."/>
        </authorList>
    </citation>
    <scope>NUCLEOTIDE SEQUENCE [LARGE SCALE GENOMIC DNA]</scope>
    <source>
        <strain evidence="2 3">DSM 14792</strain>
    </source>
</reference>
<evidence type="ECO:0000313" key="2">
    <source>
        <dbReference type="EMBL" id="KRN45176.1"/>
    </source>
</evidence>
<keyword evidence="2" id="KW-0808">Transferase</keyword>
<dbReference type="InterPro" id="IPR029057">
    <property type="entry name" value="PRTase-like"/>
</dbReference>
<protein>
    <submittedName>
        <fullName evidence="2">Adenine phosphoribosyltransferase</fullName>
    </submittedName>
</protein>
<dbReference type="Gene3D" id="3.40.50.2020">
    <property type="match status" value="1"/>
</dbReference>
<dbReference type="Pfam" id="PF00156">
    <property type="entry name" value="Pribosyltran"/>
    <property type="match status" value="1"/>
</dbReference>
<dbReference type="AlphaFoldDB" id="A0A0R2GXE7"/>
<keyword evidence="3" id="KW-1185">Reference proteome</keyword>
<dbReference type="EMBL" id="JQBA01000005">
    <property type="protein sequence ID" value="KRN45176.1"/>
    <property type="molecule type" value="Genomic_DNA"/>
</dbReference>
<dbReference type="CDD" id="cd06223">
    <property type="entry name" value="PRTases_typeI"/>
    <property type="match status" value="1"/>
</dbReference>